<dbReference type="InterPro" id="IPR052267">
    <property type="entry name" value="N-DRC_Component"/>
</dbReference>
<evidence type="ECO:0000313" key="2">
    <source>
        <dbReference type="Proteomes" id="UP000261620"/>
    </source>
</evidence>
<keyword evidence="2" id="KW-1185">Reference proteome</keyword>
<sequence length="337" mass="39288">MTYNQLWADIQEELSRLLAEELPKEPPKPEPDRLVFFQRLAVLYVRYLQVFRQLETVYDQVVHPQKRRLIRALLDGVMGRVVELKNEMVENEDDSSIMLKLIIIPIPHYFISERSKELQERSTMLADMFKVEDVDESEKVTKEMSQEEAIKIIQMAERARQGRLRAKLNQESRNMNTIYRSPGQDVIESSAICIQKVWQGYVQRKSAKIFRAEEMITLGMAMDPSYEVPRPAETTAQTNTVCTRVKQEEYEDDYQKCIAAVTEQLRDMEGDNTKQSMKDQIRQWFMECRDATGMFPEYPGVEEGGSAVLFVQKDAQQVTYDLLIFAQENHFQSRSTG</sequence>
<dbReference type="AlphaFoldDB" id="A0A3Q4BVE1"/>
<dbReference type="PANTHER" id="PTHR14690">
    <property type="entry name" value="IQ MOTIF CONTAINING WITH AAA DOMAIN 1"/>
    <property type="match status" value="1"/>
</dbReference>
<dbReference type="PROSITE" id="PS50096">
    <property type="entry name" value="IQ"/>
    <property type="match status" value="1"/>
</dbReference>
<dbReference type="PANTHER" id="PTHR14690:SF10">
    <property type="entry name" value="IQ AND AAA DOMAIN-CONTAINING PROTEIN-LIKE"/>
    <property type="match status" value="1"/>
</dbReference>
<organism evidence="1 2">
    <name type="scientific">Mola mola</name>
    <name type="common">Ocean sunfish</name>
    <name type="synonym">Tetraodon mola</name>
    <dbReference type="NCBI Taxonomy" id="94237"/>
    <lineage>
        <taxon>Eukaryota</taxon>
        <taxon>Metazoa</taxon>
        <taxon>Chordata</taxon>
        <taxon>Craniata</taxon>
        <taxon>Vertebrata</taxon>
        <taxon>Euteleostomi</taxon>
        <taxon>Actinopterygii</taxon>
        <taxon>Neopterygii</taxon>
        <taxon>Teleostei</taxon>
        <taxon>Neoteleostei</taxon>
        <taxon>Acanthomorphata</taxon>
        <taxon>Eupercaria</taxon>
        <taxon>Tetraodontiformes</taxon>
        <taxon>Molidae</taxon>
        <taxon>Mola</taxon>
    </lineage>
</organism>
<dbReference type="Ensembl" id="ENSMMOT00000026286.1">
    <property type="protein sequence ID" value="ENSMMOP00000025847.1"/>
    <property type="gene ID" value="ENSMMOG00000019602.1"/>
</dbReference>
<dbReference type="Proteomes" id="UP000261620">
    <property type="component" value="Unplaced"/>
</dbReference>
<evidence type="ECO:0008006" key="3">
    <source>
        <dbReference type="Google" id="ProtNLM"/>
    </source>
</evidence>
<reference evidence="1" key="2">
    <citation type="submission" date="2025-09" db="UniProtKB">
        <authorList>
            <consortium name="Ensembl"/>
        </authorList>
    </citation>
    <scope>IDENTIFICATION</scope>
</reference>
<protein>
    <recommendedName>
        <fullName evidence="3">IQ motif containing with AAA domain 1</fullName>
    </recommendedName>
</protein>
<accession>A0A3Q4BVE1</accession>
<evidence type="ECO:0000313" key="1">
    <source>
        <dbReference type="Ensembl" id="ENSMMOP00000025847.1"/>
    </source>
</evidence>
<reference evidence="1" key="1">
    <citation type="submission" date="2025-08" db="UniProtKB">
        <authorList>
            <consortium name="Ensembl"/>
        </authorList>
    </citation>
    <scope>IDENTIFICATION</scope>
</reference>
<name>A0A3Q4BVE1_MOLML</name>
<proteinExistence type="predicted"/>